<sequence length="133" mass="14978">MLKKLVLFSSILLSCQSQSNLNESKSESETLEEASLRLIGKKGTCTSNNSETYSLCYIHKTENNVKLVEFFIYDVENSKVIYESKGKNINASWLNNEEVKIQPLIGMPTGDGTKDYKIYNVISKKESTPNSKP</sequence>
<dbReference type="EMBL" id="CP070608">
    <property type="protein sequence ID" value="QSE97993.1"/>
    <property type="molecule type" value="Genomic_DNA"/>
</dbReference>
<name>A0A974WGD1_9BACT</name>
<proteinExistence type="predicted"/>
<organism evidence="2 3">
    <name type="scientific">Fulvivirga lutea</name>
    <dbReference type="NCBI Taxonomy" id="2810512"/>
    <lineage>
        <taxon>Bacteria</taxon>
        <taxon>Pseudomonadati</taxon>
        <taxon>Bacteroidota</taxon>
        <taxon>Cytophagia</taxon>
        <taxon>Cytophagales</taxon>
        <taxon>Fulvivirgaceae</taxon>
        <taxon>Fulvivirga</taxon>
    </lineage>
</organism>
<dbReference type="RefSeq" id="WP_205722501.1">
    <property type="nucleotide sequence ID" value="NZ_CP070608.1"/>
</dbReference>
<accession>A0A974WGD1</accession>
<keyword evidence="1" id="KW-0732">Signal</keyword>
<dbReference type="PROSITE" id="PS51257">
    <property type="entry name" value="PROKAR_LIPOPROTEIN"/>
    <property type="match status" value="1"/>
</dbReference>
<evidence type="ECO:0000313" key="3">
    <source>
        <dbReference type="Proteomes" id="UP000662783"/>
    </source>
</evidence>
<keyword evidence="3" id="KW-1185">Reference proteome</keyword>
<dbReference type="Proteomes" id="UP000662783">
    <property type="component" value="Chromosome"/>
</dbReference>
<feature type="signal peptide" evidence="1">
    <location>
        <begin position="1"/>
        <end position="19"/>
    </location>
</feature>
<evidence type="ECO:0000313" key="2">
    <source>
        <dbReference type="EMBL" id="QSE97993.1"/>
    </source>
</evidence>
<dbReference type="AlphaFoldDB" id="A0A974WGD1"/>
<dbReference type="KEGG" id="fuv:JR347_02620"/>
<reference evidence="2" key="1">
    <citation type="submission" date="2021-02" db="EMBL/GenBank/DDBJ databases">
        <title>Fulvivirga sp. S481 isolated from sea water.</title>
        <authorList>
            <person name="Bae S.S."/>
            <person name="Baek K."/>
        </authorList>
    </citation>
    <scope>NUCLEOTIDE SEQUENCE</scope>
    <source>
        <strain evidence="2">S481</strain>
    </source>
</reference>
<evidence type="ECO:0000256" key="1">
    <source>
        <dbReference type="SAM" id="SignalP"/>
    </source>
</evidence>
<gene>
    <name evidence="2" type="ORF">JR347_02620</name>
</gene>
<feature type="chain" id="PRO_5037629705" description="Lipoprotein" evidence="1">
    <location>
        <begin position="20"/>
        <end position="133"/>
    </location>
</feature>
<evidence type="ECO:0008006" key="4">
    <source>
        <dbReference type="Google" id="ProtNLM"/>
    </source>
</evidence>
<protein>
    <recommendedName>
        <fullName evidence="4">Lipoprotein</fullName>
    </recommendedName>
</protein>